<sequence>MKKPKRFSINHLDLNTYLSHPQKNLLAQYVDIHLLRGFLKFDIQSKTKDFRVLHSSSIFENRLNPVINHHINSIPTYYNLNYLGLSTPSVVDNQLVDQKDKNNTPSQSIKKGYEDFLDNGIFDIDIKKDFLPLLVAISSKYRHFFQHPKIPQLRPSRSVQRYFLPKDQLQSLLGIDGENSEKPQKKTQKIYLYGFQSTRLEKNQKKRLIVYKEEVNSKQEIRHLRIMQPKLESKYQSEILKKIIESIHLCEPLSINTSQNGKTNLPWLQTSILHMFSKQAYRNQFKRSQNRLKDRTDFKKLLDQKRFLFPNNAIEMGDRKKIESIKNPDLYSQLPPNDSSYLLHFKFEKDINRRKMVSGALMEAKLGKTTLYRVSNIFSRHILFLSQLMCTVRTLSFHQNIGICIPGIDSSMSPYLYGFIADLRWNLSYLIRIYHLKELLFQKKTHELCTVYRKNQSSLSIYSELGIRSDHPVQRLKSLLSKKNCSKDFNLYKDDLKNTYLNDPHRIKIFLISSYQNLFIILKTHLLLFRISSLVIATYYTYIKNIYKQYVGKKKHYSHALSLRTISLSHRNHLYLRRYQRSQIVFATIRGLCKGLSRFQLYRRVKFLTYASWWVRQYTSQKSIGIDAKGKYSESILIPIYIKEWIEKFRVKKNTILIQTGQLVHFWSIDRNQPLPAFKYLALFSYLSYSSPTRIRIRMPQKINNKRFEEEVQDTKNSYGREIITRNQKQTPEQYMKNPYDLFYMRHYGYYYIYYRALLRVKKNYLTSFDRIEKDFQKKNIYRSGGRSRSIDLGYEKTLYRKALFKSLLQASEQGYTQMVCVPYLSRKDLSFIALLIGLYPYKEHQIHDLKFLFSISSGSLNDQVFNGQIRRLANRQVF</sequence>
<dbReference type="SUPFAM" id="SSF88946">
    <property type="entry name" value="Sigma2 domain of RNA polymerase sigma factors"/>
    <property type="match status" value="2"/>
</dbReference>
<accession>A0A140F2H8</accession>
<gene>
    <name evidence="1" type="ORF">Mmmito_0031</name>
</gene>
<dbReference type="Gene3D" id="1.20.120.1810">
    <property type="match status" value="1"/>
</dbReference>
<dbReference type="AlphaFoldDB" id="A0A140F2H8"/>
<reference evidence="1" key="1">
    <citation type="submission" date="2015-11" db="EMBL/GenBank/DDBJ databases">
        <authorList>
            <person name="Zhang Y."/>
            <person name="Guo Z."/>
        </authorList>
    </citation>
    <scope>NUCLEOTIDE SEQUENCE</scope>
</reference>
<dbReference type="EMBL" id="KU057171">
    <property type="protein sequence ID" value="AML60612.1"/>
    <property type="molecule type" value="Genomic_DNA"/>
</dbReference>
<dbReference type="GO" id="GO:0003700">
    <property type="term" value="F:DNA-binding transcription factor activity"/>
    <property type="evidence" value="ECO:0007669"/>
    <property type="project" value="InterPro"/>
</dbReference>
<dbReference type="GO" id="GO:0006352">
    <property type="term" value="P:DNA-templated transcription initiation"/>
    <property type="evidence" value="ECO:0007669"/>
    <property type="project" value="InterPro"/>
</dbReference>
<evidence type="ECO:0000313" key="1">
    <source>
        <dbReference type="EMBL" id="AML60612.1"/>
    </source>
</evidence>
<reference evidence="1" key="2">
    <citation type="journal article" date="2016" name="Open Biol.">
        <title>Moramonas marocensis gen. nov., sp. nov.: a jakobid flagellate isolated from desert soil with a bacteria-like, but bloated mitochondrial genome.</title>
        <authorList>
            <person name="Strassert J.F."/>
            <person name="Tikhonenkov D.V."/>
            <person name="Pombert J.F."/>
            <person name="Kolisko M."/>
            <person name="Tai V."/>
            <person name="Mylnikov A.P."/>
            <person name="Keeling P.J."/>
        </authorList>
    </citation>
    <scope>NUCLEOTIDE SEQUENCE</scope>
</reference>
<keyword evidence="1" id="KW-0496">Mitochondrion</keyword>
<organism evidence="1">
    <name type="scientific">Moramonas marocensis</name>
    <dbReference type="NCBI Taxonomy" id="1805496"/>
    <lineage>
        <taxon>Eukaryota</taxon>
        <taxon>Discoba</taxon>
        <taxon>Jakobida</taxon>
        <taxon>Histionina</taxon>
        <taxon>Moramonas</taxon>
    </lineage>
</organism>
<proteinExistence type="predicted"/>
<geneLocation type="mitochondrion" evidence="1"/>
<name>A0A140F2H8_9EUKA</name>
<dbReference type="InterPro" id="IPR013325">
    <property type="entry name" value="RNA_pol_sigma_r2"/>
</dbReference>
<protein>
    <submittedName>
        <fullName evidence="1">Sigma-like factor</fullName>
    </submittedName>
</protein>